<dbReference type="InterPro" id="IPR011034">
    <property type="entry name" value="Formyl_transferase-like_C_sf"/>
</dbReference>
<evidence type="ECO:0000313" key="12">
    <source>
        <dbReference type="Proteomes" id="UP000288405"/>
    </source>
</evidence>
<dbReference type="PANTHER" id="PTHR11138:SF5">
    <property type="entry name" value="METHIONYL-TRNA FORMYLTRANSFERASE, MITOCHONDRIAL"/>
    <property type="match status" value="1"/>
</dbReference>
<dbReference type="PROSITE" id="PS00373">
    <property type="entry name" value="GART"/>
    <property type="match status" value="1"/>
</dbReference>
<dbReference type="Gene3D" id="3.40.50.170">
    <property type="entry name" value="Formyl transferase, N-terminal domain"/>
    <property type="match status" value="1"/>
</dbReference>
<dbReference type="InterPro" id="IPR041711">
    <property type="entry name" value="Met-tRNA-FMT_N"/>
</dbReference>
<dbReference type="Proteomes" id="UP000288405">
    <property type="component" value="Unassembled WGS sequence"/>
</dbReference>
<evidence type="ECO:0000256" key="3">
    <source>
        <dbReference type="ARBA" id="ARBA00012261"/>
    </source>
</evidence>
<evidence type="ECO:0000256" key="7">
    <source>
        <dbReference type="ARBA" id="ARBA00048558"/>
    </source>
</evidence>
<dbReference type="InterPro" id="IPR044135">
    <property type="entry name" value="Met-tRNA-FMT_C"/>
</dbReference>
<feature type="domain" description="Formyl transferase N-terminal" evidence="9">
    <location>
        <begin position="2"/>
        <end position="180"/>
    </location>
</feature>
<dbReference type="Gene3D" id="3.10.25.10">
    <property type="entry name" value="Formyl transferase, C-terminal domain"/>
    <property type="match status" value="1"/>
</dbReference>
<evidence type="ECO:0000313" key="11">
    <source>
        <dbReference type="EMBL" id="RUO35871.1"/>
    </source>
</evidence>
<comment type="similarity">
    <text evidence="2 8">Belongs to the Fmt family.</text>
</comment>
<organism evidence="11 12">
    <name type="scientific">Aliidiomarina sanyensis</name>
    <dbReference type="NCBI Taxonomy" id="1249555"/>
    <lineage>
        <taxon>Bacteria</taxon>
        <taxon>Pseudomonadati</taxon>
        <taxon>Pseudomonadota</taxon>
        <taxon>Gammaproteobacteria</taxon>
        <taxon>Alteromonadales</taxon>
        <taxon>Idiomarinaceae</taxon>
        <taxon>Aliidiomarina</taxon>
    </lineage>
</organism>
<feature type="domain" description="Formyl transferase C-terminal" evidence="10">
    <location>
        <begin position="204"/>
        <end position="301"/>
    </location>
</feature>
<dbReference type="InterPro" id="IPR001555">
    <property type="entry name" value="GART_AS"/>
</dbReference>
<evidence type="ECO:0000259" key="9">
    <source>
        <dbReference type="Pfam" id="PF00551"/>
    </source>
</evidence>
<dbReference type="InterPro" id="IPR002376">
    <property type="entry name" value="Formyl_transf_N"/>
</dbReference>
<dbReference type="InterPro" id="IPR005794">
    <property type="entry name" value="Fmt"/>
</dbReference>
<dbReference type="SUPFAM" id="SSF53328">
    <property type="entry name" value="Formyltransferase"/>
    <property type="match status" value="1"/>
</dbReference>
<dbReference type="InterPro" id="IPR005793">
    <property type="entry name" value="Formyl_trans_C"/>
</dbReference>
<dbReference type="AlphaFoldDB" id="A0A432WQ33"/>
<dbReference type="GO" id="GO:0004479">
    <property type="term" value="F:methionyl-tRNA formyltransferase activity"/>
    <property type="evidence" value="ECO:0007669"/>
    <property type="project" value="UniProtKB-UniRule"/>
</dbReference>
<proteinExistence type="inferred from homology"/>
<dbReference type="InterPro" id="IPR036477">
    <property type="entry name" value="Formyl_transf_N_sf"/>
</dbReference>
<protein>
    <recommendedName>
        <fullName evidence="4 8">Methionyl-tRNA formyltransferase</fullName>
        <ecNumber evidence="3 8">2.1.2.9</ecNumber>
    </recommendedName>
</protein>
<evidence type="ECO:0000256" key="8">
    <source>
        <dbReference type="HAMAP-Rule" id="MF_00182"/>
    </source>
</evidence>
<dbReference type="CDD" id="cd08704">
    <property type="entry name" value="Met_tRNA_FMT_C"/>
    <property type="match status" value="1"/>
</dbReference>
<feature type="binding site" evidence="8">
    <location>
        <begin position="110"/>
        <end position="113"/>
    </location>
    <ligand>
        <name>(6S)-5,6,7,8-tetrahydrofolate</name>
        <dbReference type="ChEBI" id="CHEBI:57453"/>
    </ligand>
</feature>
<dbReference type="OrthoDB" id="9802815at2"/>
<keyword evidence="12" id="KW-1185">Reference proteome</keyword>
<dbReference type="InterPro" id="IPR037022">
    <property type="entry name" value="Formyl_trans_C_sf"/>
</dbReference>
<dbReference type="GO" id="GO:0005829">
    <property type="term" value="C:cytosol"/>
    <property type="evidence" value="ECO:0007669"/>
    <property type="project" value="TreeGrafter"/>
</dbReference>
<gene>
    <name evidence="8" type="primary">fmt</name>
    <name evidence="11" type="ORF">CWE11_03725</name>
</gene>
<sequence>MRVLFAGTPDFAARHLQALLDTSDMEVVGVYTQPDRPAGRGKKLQASAVKELALKHDVPVEQPESLKSAEAQAQLAAYQADIMVVVAYGLLLPKAVLDTPRLGCVNVHGSLLPRWRGAAPIQRAIWAGDLETGVTIMQMDEGLDTGPMLAKAHLLICKTDTSASLYEKLARLGPPTLIETLRAMNTGDIRAVPQEDKQATYAKKLTKAEGEIDWHESAAFLERCVRAFNPWPGSSFLFHGEPIKVWASTVLEHPKEAPPGTILRADKHGILIKCGDKALNLERLQPPGKKPMSAADLLNARREQFMPGLVLTNKLVRDE</sequence>
<dbReference type="EMBL" id="PIPM01000002">
    <property type="protein sequence ID" value="RUO35871.1"/>
    <property type="molecule type" value="Genomic_DNA"/>
</dbReference>
<reference evidence="11 12" key="1">
    <citation type="journal article" date="2011" name="Front. Microbiol.">
        <title>Genomic signatures of strain selection and enhancement in Bacillus atrophaeus var. globigii, a historical biowarfare simulant.</title>
        <authorList>
            <person name="Gibbons H.S."/>
            <person name="Broomall S.M."/>
            <person name="McNew L.A."/>
            <person name="Daligault H."/>
            <person name="Chapman C."/>
            <person name="Bruce D."/>
            <person name="Karavis M."/>
            <person name="Krepps M."/>
            <person name="McGregor P.A."/>
            <person name="Hong C."/>
            <person name="Park K.H."/>
            <person name="Akmal A."/>
            <person name="Feldman A."/>
            <person name="Lin J.S."/>
            <person name="Chang W.E."/>
            <person name="Higgs B.W."/>
            <person name="Demirev P."/>
            <person name="Lindquist J."/>
            <person name="Liem A."/>
            <person name="Fochler E."/>
            <person name="Read T.D."/>
            <person name="Tapia R."/>
            <person name="Johnson S."/>
            <person name="Bishop-Lilly K.A."/>
            <person name="Detter C."/>
            <person name="Han C."/>
            <person name="Sozhamannan S."/>
            <person name="Rosenzweig C.N."/>
            <person name="Skowronski E.W."/>
        </authorList>
    </citation>
    <scope>NUCLEOTIDE SEQUENCE [LARGE SCALE GENOMIC DNA]</scope>
    <source>
        <strain evidence="11 12">GYP-17</strain>
    </source>
</reference>
<evidence type="ECO:0000259" key="10">
    <source>
        <dbReference type="Pfam" id="PF02911"/>
    </source>
</evidence>
<dbReference type="NCBIfam" id="TIGR00460">
    <property type="entry name" value="fmt"/>
    <property type="match status" value="1"/>
</dbReference>
<comment type="catalytic activity">
    <reaction evidence="7 8">
        <text>L-methionyl-tRNA(fMet) + (6R)-10-formyltetrahydrofolate = N-formyl-L-methionyl-tRNA(fMet) + (6S)-5,6,7,8-tetrahydrofolate + H(+)</text>
        <dbReference type="Rhea" id="RHEA:24380"/>
        <dbReference type="Rhea" id="RHEA-COMP:9952"/>
        <dbReference type="Rhea" id="RHEA-COMP:9953"/>
        <dbReference type="ChEBI" id="CHEBI:15378"/>
        <dbReference type="ChEBI" id="CHEBI:57453"/>
        <dbReference type="ChEBI" id="CHEBI:78530"/>
        <dbReference type="ChEBI" id="CHEBI:78844"/>
        <dbReference type="ChEBI" id="CHEBI:195366"/>
        <dbReference type="EC" id="2.1.2.9"/>
    </reaction>
</comment>
<name>A0A432WQ33_9GAMM</name>
<dbReference type="SUPFAM" id="SSF50486">
    <property type="entry name" value="FMT C-terminal domain-like"/>
    <property type="match status" value="1"/>
</dbReference>
<keyword evidence="6 8" id="KW-0648">Protein biosynthesis</keyword>
<evidence type="ECO:0000256" key="6">
    <source>
        <dbReference type="ARBA" id="ARBA00022917"/>
    </source>
</evidence>
<dbReference type="EC" id="2.1.2.9" evidence="3 8"/>
<dbReference type="FunFam" id="3.40.50.170:FF:000003">
    <property type="entry name" value="Methionyl-tRNA formyltransferase"/>
    <property type="match status" value="1"/>
</dbReference>
<evidence type="ECO:0000256" key="2">
    <source>
        <dbReference type="ARBA" id="ARBA00010699"/>
    </source>
</evidence>
<dbReference type="CDD" id="cd08646">
    <property type="entry name" value="FMT_core_Met-tRNA-FMT_N"/>
    <property type="match status" value="1"/>
</dbReference>
<dbReference type="HAMAP" id="MF_00182">
    <property type="entry name" value="Formyl_trans"/>
    <property type="match status" value="1"/>
</dbReference>
<comment type="function">
    <text evidence="1 8">Attaches a formyl group to the free amino group of methionyl-tRNA(fMet). The formyl group appears to play a dual role in the initiator identity of N-formylmethionyl-tRNA by promoting its recognition by IF2 and preventing the misappropriation of this tRNA by the elongation apparatus.</text>
</comment>
<evidence type="ECO:0000256" key="1">
    <source>
        <dbReference type="ARBA" id="ARBA00002606"/>
    </source>
</evidence>
<dbReference type="PANTHER" id="PTHR11138">
    <property type="entry name" value="METHIONYL-TRNA FORMYLTRANSFERASE"/>
    <property type="match status" value="1"/>
</dbReference>
<dbReference type="Pfam" id="PF00551">
    <property type="entry name" value="Formyl_trans_N"/>
    <property type="match status" value="1"/>
</dbReference>
<comment type="caution">
    <text evidence="11">The sequence shown here is derived from an EMBL/GenBank/DDBJ whole genome shotgun (WGS) entry which is preliminary data.</text>
</comment>
<evidence type="ECO:0000256" key="5">
    <source>
        <dbReference type="ARBA" id="ARBA00022679"/>
    </source>
</evidence>
<evidence type="ECO:0000256" key="4">
    <source>
        <dbReference type="ARBA" id="ARBA00016014"/>
    </source>
</evidence>
<dbReference type="Pfam" id="PF02911">
    <property type="entry name" value="Formyl_trans_C"/>
    <property type="match status" value="1"/>
</dbReference>
<keyword evidence="5 8" id="KW-0808">Transferase</keyword>
<accession>A0A432WQ33</accession>